<dbReference type="Gene3D" id="1.10.10.10">
    <property type="entry name" value="Winged helix-like DNA-binding domain superfamily/Winged helix DNA-binding domain"/>
    <property type="match status" value="1"/>
</dbReference>
<dbReference type="RefSeq" id="WP_034841458.1">
    <property type="nucleotide sequence ID" value="NZ_JOKH01000007.1"/>
</dbReference>
<keyword evidence="3" id="KW-1185">Reference proteome</keyword>
<dbReference type="STRING" id="1137799.GZ78_24940"/>
<sequence length="72" mass="8181">MSAHTPWLSVDEIAKHLGVSKDTIYNWINQRNMPAHKVGRFWKFQAPEVDAWIRSGGAADQIAEPADTERHP</sequence>
<evidence type="ECO:0000313" key="2">
    <source>
        <dbReference type="EMBL" id="KEQ15107.1"/>
    </source>
</evidence>
<organism evidence="2 3">
    <name type="scientific">Endozoicomonas numazuensis</name>
    <dbReference type="NCBI Taxonomy" id="1137799"/>
    <lineage>
        <taxon>Bacteria</taxon>
        <taxon>Pseudomonadati</taxon>
        <taxon>Pseudomonadota</taxon>
        <taxon>Gammaproteobacteria</taxon>
        <taxon>Oceanospirillales</taxon>
        <taxon>Endozoicomonadaceae</taxon>
        <taxon>Endozoicomonas</taxon>
    </lineage>
</organism>
<evidence type="ECO:0000259" key="1">
    <source>
        <dbReference type="Pfam" id="PF12728"/>
    </source>
</evidence>
<dbReference type="OrthoDB" id="9800023at2"/>
<feature type="domain" description="Helix-turn-helix" evidence="1">
    <location>
        <begin position="7"/>
        <end position="55"/>
    </location>
</feature>
<proteinExistence type="predicted"/>
<comment type="caution">
    <text evidence="2">The sequence shown here is derived from an EMBL/GenBank/DDBJ whole genome shotgun (WGS) entry which is preliminary data.</text>
</comment>
<name>A0A081N9I4_9GAMM</name>
<dbReference type="InterPro" id="IPR036388">
    <property type="entry name" value="WH-like_DNA-bd_sf"/>
</dbReference>
<dbReference type="Pfam" id="PF12728">
    <property type="entry name" value="HTH_17"/>
    <property type="match status" value="1"/>
</dbReference>
<dbReference type="GO" id="GO:0003677">
    <property type="term" value="F:DNA binding"/>
    <property type="evidence" value="ECO:0007669"/>
    <property type="project" value="InterPro"/>
</dbReference>
<dbReference type="SUPFAM" id="SSF46955">
    <property type="entry name" value="Putative DNA-binding domain"/>
    <property type="match status" value="1"/>
</dbReference>
<dbReference type="InterPro" id="IPR009061">
    <property type="entry name" value="DNA-bd_dom_put_sf"/>
</dbReference>
<gene>
    <name evidence="2" type="ORF">GZ78_24940</name>
</gene>
<dbReference type="InterPro" id="IPR041657">
    <property type="entry name" value="HTH_17"/>
</dbReference>
<dbReference type="AlphaFoldDB" id="A0A081N9I4"/>
<evidence type="ECO:0000313" key="3">
    <source>
        <dbReference type="Proteomes" id="UP000028073"/>
    </source>
</evidence>
<dbReference type="NCBIfam" id="TIGR01764">
    <property type="entry name" value="excise"/>
    <property type="match status" value="1"/>
</dbReference>
<dbReference type="InterPro" id="IPR010093">
    <property type="entry name" value="SinI_DNA-bd"/>
</dbReference>
<protein>
    <recommendedName>
        <fullName evidence="1">Helix-turn-helix domain-containing protein</fullName>
    </recommendedName>
</protein>
<dbReference type="eggNOG" id="COG3311">
    <property type="taxonomic scope" value="Bacteria"/>
</dbReference>
<dbReference type="Proteomes" id="UP000028073">
    <property type="component" value="Unassembled WGS sequence"/>
</dbReference>
<dbReference type="EMBL" id="JOKH01000007">
    <property type="protein sequence ID" value="KEQ15107.1"/>
    <property type="molecule type" value="Genomic_DNA"/>
</dbReference>
<reference evidence="2 3" key="1">
    <citation type="submission" date="2014-06" db="EMBL/GenBank/DDBJ databases">
        <title>Whole Genome Sequences of Three Symbiotic Endozoicomonas Bacteria.</title>
        <authorList>
            <person name="Neave M.J."/>
            <person name="Apprill A."/>
            <person name="Voolstra C.R."/>
        </authorList>
    </citation>
    <scope>NUCLEOTIDE SEQUENCE [LARGE SCALE GENOMIC DNA]</scope>
    <source>
        <strain evidence="2 3">DSM 25634</strain>
    </source>
</reference>
<accession>A0A081N9I4</accession>